<dbReference type="Pfam" id="PF00326">
    <property type="entry name" value="Peptidase_S9"/>
    <property type="match status" value="1"/>
</dbReference>
<keyword evidence="5" id="KW-1185">Reference proteome</keyword>
<keyword evidence="2" id="KW-0732">Signal</keyword>
<protein>
    <submittedName>
        <fullName evidence="4">S9 family peptidase</fullName>
    </submittedName>
</protein>
<evidence type="ECO:0000313" key="5">
    <source>
        <dbReference type="Proteomes" id="UP000652681"/>
    </source>
</evidence>
<dbReference type="Proteomes" id="UP000652681">
    <property type="component" value="Unassembled WGS sequence"/>
</dbReference>
<evidence type="ECO:0000256" key="2">
    <source>
        <dbReference type="SAM" id="SignalP"/>
    </source>
</evidence>
<feature type="signal peptide" evidence="2">
    <location>
        <begin position="1"/>
        <end position="20"/>
    </location>
</feature>
<dbReference type="Gene3D" id="2.120.10.30">
    <property type="entry name" value="TolB, C-terminal domain"/>
    <property type="match status" value="1"/>
</dbReference>
<feature type="chain" id="PRO_5035277385" evidence="2">
    <location>
        <begin position="21"/>
        <end position="807"/>
    </location>
</feature>
<organism evidence="4 5">
    <name type="scientific">Taishania pollutisoli</name>
    <dbReference type="NCBI Taxonomy" id="2766479"/>
    <lineage>
        <taxon>Bacteria</taxon>
        <taxon>Pseudomonadati</taxon>
        <taxon>Bacteroidota</taxon>
        <taxon>Flavobacteriia</taxon>
        <taxon>Flavobacteriales</taxon>
        <taxon>Crocinitomicaceae</taxon>
        <taxon>Taishania</taxon>
    </lineage>
</organism>
<dbReference type="PANTHER" id="PTHR42776">
    <property type="entry name" value="SERINE PEPTIDASE S9 FAMILY MEMBER"/>
    <property type="match status" value="1"/>
</dbReference>
<dbReference type="SUPFAM" id="SSF53474">
    <property type="entry name" value="alpha/beta-Hydrolases"/>
    <property type="match status" value="1"/>
</dbReference>
<dbReference type="EMBL" id="JACVEL010000004">
    <property type="protein sequence ID" value="MBC9812552.1"/>
    <property type="molecule type" value="Genomic_DNA"/>
</dbReference>
<evidence type="ECO:0000259" key="3">
    <source>
        <dbReference type="Pfam" id="PF00326"/>
    </source>
</evidence>
<dbReference type="InterPro" id="IPR029058">
    <property type="entry name" value="AB_hydrolase_fold"/>
</dbReference>
<dbReference type="PANTHER" id="PTHR42776:SF28">
    <property type="entry name" value="GLUTAMYL ENDOPEPTIDASE, CHLOROPLASTIC-RELATED"/>
    <property type="match status" value="1"/>
</dbReference>
<dbReference type="InterPro" id="IPR011042">
    <property type="entry name" value="6-blade_b-propeller_TolB-like"/>
</dbReference>
<evidence type="ECO:0000313" key="4">
    <source>
        <dbReference type="EMBL" id="MBC9812552.1"/>
    </source>
</evidence>
<keyword evidence="1" id="KW-0378">Hydrolase</keyword>
<reference evidence="4" key="1">
    <citation type="submission" date="2020-09" db="EMBL/GenBank/DDBJ databases">
        <title>Taishania pollutisoli gen. nov., sp. nov., Isolated from Tetrabromobisphenol A-Contaminated Soil.</title>
        <authorList>
            <person name="Chen Q."/>
        </authorList>
    </citation>
    <scope>NUCLEOTIDE SEQUENCE</scope>
    <source>
        <strain evidence="4">CZZ-1</strain>
    </source>
</reference>
<name>A0A8J6PCQ2_9FLAO</name>
<dbReference type="GO" id="GO:0004252">
    <property type="term" value="F:serine-type endopeptidase activity"/>
    <property type="evidence" value="ECO:0007669"/>
    <property type="project" value="TreeGrafter"/>
</dbReference>
<sequence length="807" mass="91339">MKHLFLTCIALSLLSTVAIAQQSLEYQKPSQEILELVDVERAPFVTMDSKKQTLVYFYTSMYKSIEAVSETELKIAGQRINPKINARSKISYITKIQVQKNRTGAIQDVKGLPANLQLAHYSWSPNDCFMAFGNVVSNGVELWVLNMETLEAKKISDAVLNANLGTPFSWYPNSEALLVRTLPANKKGFIDITSAVPNGPSVLVSDGTVGQNRTYPDLLKSKDDEENFRTMARSELYRIDLNGSKSLWKQAGLHKGISFSPDGEYVILSTIEEPFSYLVPWSSFAEKTVVYDKTGKLIQEIDNRPASDNLPKGFMSTHKYKRAVSWRDDKPATLIYVLALDGGDPENKVDYRDEVFSMEAPFKPGTEKSLLKTQQRFSGIEWGKEDLAIAYDYWYNTRNMKTYVFNPSNPSAAPVILWDRNYQDRYTEPGDFQSTKNQFNRDVLLLDGYTAYLIGDGFTPEGQFPFVDQINLKTKAKKTLYRSKYTDKLESISAILDVKKGELLVNIQAPTQYPNYYLRKIGSKAEPVQVTQFKNPFAKLAGISKEVITYKREDGLELTATLYLPAGYDKAKKEKLPMVMWAYPQEFKDKSSAGQNTTNPNEFIYPYYGSPIYWVMKGYAILDDAAFPIVGEGDEEPNDTFIEQLVSNAKAAIDAVDKLGYIDRTRVAVGGHSYGAFMTANLLTHSDLFAAGIARSGAYNRTLTPFGFQGEERNYWEAKEVYDKMSPFNYADKMKTPMLLIHGADDNNSGTFPIQSERYFQALKGFGAPVRYVVLPKESHGYEAKESILHLLWEQDQWLEQHVKQKK</sequence>
<dbReference type="Gene3D" id="3.40.50.1820">
    <property type="entry name" value="alpha/beta hydrolase"/>
    <property type="match status" value="1"/>
</dbReference>
<dbReference type="AlphaFoldDB" id="A0A8J6PCQ2"/>
<comment type="caution">
    <text evidence="4">The sequence shown here is derived from an EMBL/GenBank/DDBJ whole genome shotgun (WGS) entry which is preliminary data.</text>
</comment>
<dbReference type="InterPro" id="IPR001375">
    <property type="entry name" value="Peptidase_S9_cat"/>
</dbReference>
<dbReference type="RefSeq" id="WP_216714053.1">
    <property type="nucleotide sequence ID" value="NZ_JACVEL010000004.1"/>
</dbReference>
<proteinExistence type="predicted"/>
<evidence type="ECO:0000256" key="1">
    <source>
        <dbReference type="ARBA" id="ARBA00022801"/>
    </source>
</evidence>
<feature type="domain" description="Peptidase S9 prolyl oligopeptidase catalytic" evidence="3">
    <location>
        <begin position="649"/>
        <end position="805"/>
    </location>
</feature>
<gene>
    <name evidence="4" type="ORF">H9Y05_08730</name>
</gene>
<accession>A0A8J6PCQ2</accession>
<dbReference type="GO" id="GO:0006508">
    <property type="term" value="P:proteolysis"/>
    <property type="evidence" value="ECO:0007669"/>
    <property type="project" value="InterPro"/>
</dbReference>
<dbReference type="SUPFAM" id="SSF82171">
    <property type="entry name" value="DPP6 N-terminal domain-like"/>
    <property type="match status" value="1"/>
</dbReference>